<accession>A0AAQ3QH53</accession>
<evidence type="ECO:0000313" key="3">
    <source>
        <dbReference type="EMBL" id="WOL10919.1"/>
    </source>
</evidence>
<organism evidence="3 4">
    <name type="scientific">Canna indica</name>
    <name type="common">Indian-shot</name>
    <dbReference type="NCBI Taxonomy" id="4628"/>
    <lineage>
        <taxon>Eukaryota</taxon>
        <taxon>Viridiplantae</taxon>
        <taxon>Streptophyta</taxon>
        <taxon>Embryophyta</taxon>
        <taxon>Tracheophyta</taxon>
        <taxon>Spermatophyta</taxon>
        <taxon>Magnoliopsida</taxon>
        <taxon>Liliopsida</taxon>
        <taxon>Zingiberales</taxon>
        <taxon>Cannaceae</taxon>
        <taxon>Canna</taxon>
    </lineage>
</organism>
<feature type="region of interest" description="Disordered" evidence="1">
    <location>
        <begin position="301"/>
        <end position="320"/>
    </location>
</feature>
<feature type="transmembrane region" description="Helical" evidence="2">
    <location>
        <begin position="189"/>
        <end position="210"/>
    </location>
</feature>
<sequence>MRSNANAVSMLGKDRALELVEELRLKAKKEPEMLEEKYGNKVLPLHSFVYYSIERRFAVKDGDAIASNDADSSANVDGNKDSLVSFLSKFPKSPLQHALLYPIDSGRKTFNYRTLYPSSTCHFLQQPVTLAITKLQGAGDFAESNKVSSFLNRLPDKLWEVSPESLKEFPWEEAKDMVIHLLLFLGTKALKWSFIGLYVLSFLSDLSLAISRDRELFIPMGLFIGLALADFLKESLQEFFKASTKDVDFVKYLRGIGSFFVFVKLVSLCFTMQGKVLLSHIGNGGLVQLLWLARKLQQTDDPKNQKMQSTNDSSISCQNQ</sequence>
<name>A0AAQ3QH53_9LILI</name>
<reference evidence="3 4" key="1">
    <citation type="submission" date="2023-10" db="EMBL/GenBank/DDBJ databases">
        <title>Chromosome-scale genome assembly provides insights into flower coloration mechanisms of Canna indica.</title>
        <authorList>
            <person name="Li C."/>
        </authorList>
    </citation>
    <scope>NUCLEOTIDE SEQUENCE [LARGE SCALE GENOMIC DNA]</scope>
    <source>
        <tissue evidence="3">Flower</tissue>
    </source>
</reference>
<feature type="transmembrane region" description="Helical" evidence="2">
    <location>
        <begin position="252"/>
        <end position="270"/>
    </location>
</feature>
<evidence type="ECO:0000256" key="1">
    <source>
        <dbReference type="SAM" id="MobiDB-lite"/>
    </source>
</evidence>
<keyword evidence="2" id="KW-1133">Transmembrane helix</keyword>
<gene>
    <name evidence="3" type="ORF">Cni_G19678</name>
</gene>
<dbReference type="Proteomes" id="UP001327560">
    <property type="component" value="Chromosome 6"/>
</dbReference>
<dbReference type="EMBL" id="CP136895">
    <property type="protein sequence ID" value="WOL10919.1"/>
    <property type="molecule type" value="Genomic_DNA"/>
</dbReference>
<evidence type="ECO:0008006" key="5">
    <source>
        <dbReference type="Google" id="ProtNLM"/>
    </source>
</evidence>
<feature type="compositionally biased region" description="Polar residues" evidence="1">
    <location>
        <begin position="305"/>
        <end position="320"/>
    </location>
</feature>
<evidence type="ECO:0000313" key="4">
    <source>
        <dbReference type="Proteomes" id="UP001327560"/>
    </source>
</evidence>
<dbReference type="AlphaFoldDB" id="A0AAQ3QH53"/>
<keyword evidence="4" id="KW-1185">Reference proteome</keyword>
<dbReference type="PANTHER" id="PTHR36000">
    <property type="entry name" value="DEFECTIVE 1273 PROTEIN, PUTATIVE-RELATED"/>
    <property type="match status" value="1"/>
</dbReference>
<dbReference type="PANTHER" id="PTHR36000:SF3">
    <property type="entry name" value="EMBRYO DEFECTIVE 1273"/>
    <property type="match status" value="1"/>
</dbReference>
<keyword evidence="2" id="KW-0812">Transmembrane</keyword>
<protein>
    <recommendedName>
        <fullName evidence="5">Embryo defective</fullName>
    </recommendedName>
</protein>
<keyword evidence="2" id="KW-0472">Membrane</keyword>
<proteinExistence type="predicted"/>
<feature type="transmembrane region" description="Helical" evidence="2">
    <location>
        <begin position="216"/>
        <end position="232"/>
    </location>
</feature>
<evidence type="ECO:0000256" key="2">
    <source>
        <dbReference type="SAM" id="Phobius"/>
    </source>
</evidence>